<dbReference type="GO" id="GO:0016020">
    <property type="term" value="C:membrane"/>
    <property type="evidence" value="ECO:0007669"/>
    <property type="project" value="UniProtKB-SubCell"/>
</dbReference>
<dbReference type="PANTHER" id="PTHR22777:SF17">
    <property type="entry name" value="UPF0053 PROTEIN SLL0260"/>
    <property type="match status" value="1"/>
</dbReference>
<accession>A0A075GQD1</accession>
<name>A0A075GQD1_9ARCH</name>
<dbReference type="PANTHER" id="PTHR22777">
    <property type="entry name" value="HEMOLYSIN-RELATED"/>
    <property type="match status" value="1"/>
</dbReference>
<sequence length="415" mass="46122">MDITYEIAALVALIGLSGYFSGLEVALVSVRPSKIEQLIKNKVKGASSLHKLKSNPSRMMSSVNLGNNLASIAATALATDIALKLFGDEGLAIAIGIMTFLILVFGEITPKTYCNANATKVAVRNSRILLAFSYALFPIVWVFEIITKGMIRLTGSSDIPPGLTEDEIKEIVNQGLKDKAIEKQESELVHGALNFDDIVIRSVMTPRPKMFTLRSKMMLFEALPEINKNGFSRIPVYSENRDKIVGIVHVRDILKHLEGENKMITLEQVMREPFFVSQEKKVSDMLKEMQGRKAHMAIVIDEFSGVEGCVTLEDLVEEIVGEIDDETDITKSNFQREDSNTIITNGDIEIDEINEIFKTDIPQGDDYSSLSGLLHEQLSDIPKEGDKIVIGSLRIIVEKVLDNKPEKIRIEKVVI</sequence>
<dbReference type="CDD" id="cd04590">
    <property type="entry name" value="CBS_pair_CorC_HlyC_assoc"/>
    <property type="match status" value="1"/>
</dbReference>
<protein>
    <submittedName>
        <fullName evidence="11">Hemolysins and related proteins containing CBS domains</fullName>
    </submittedName>
</protein>
<evidence type="ECO:0000313" key="11">
    <source>
        <dbReference type="EMBL" id="AIF04337.1"/>
    </source>
</evidence>
<dbReference type="Pfam" id="PF03471">
    <property type="entry name" value="CorC_HlyC"/>
    <property type="match status" value="1"/>
</dbReference>
<dbReference type="SMART" id="SM00116">
    <property type="entry name" value="CBS"/>
    <property type="match status" value="1"/>
</dbReference>
<dbReference type="InterPro" id="IPR005170">
    <property type="entry name" value="Transptr-assoc_dom"/>
</dbReference>
<dbReference type="Gene3D" id="3.30.465.10">
    <property type="match status" value="1"/>
</dbReference>
<feature type="domain" description="CBS" evidence="9">
    <location>
        <begin position="204"/>
        <end position="263"/>
    </location>
</feature>
<dbReference type="Pfam" id="PF00571">
    <property type="entry name" value="CBS"/>
    <property type="match status" value="2"/>
</dbReference>
<keyword evidence="3" id="KW-0677">Repeat</keyword>
<evidence type="ECO:0000256" key="4">
    <source>
        <dbReference type="ARBA" id="ARBA00022989"/>
    </source>
</evidence>
<dbReference type="InterPro" id="IPR046342">
    <property type="entry name" value="CBS_dom_sf"/>
</dbReference>
<dbReference type="GO" id="GO:0050660">
    <property type="term" value="F:flavin adenine dinucleotide binding"/>
    <property type="evidence" value="ECO:0007669"/>
    <property type="project" value="InterPro"/>
</dbReference>
<dbReference type="PROSITE" id="PS51846">
    <property type="entry name" value="CNNM"/>
    <property type="match status" value="1"/>
</dbReference>
<organism evidence="11">
    <name type="scientific">uncultured marine thaumarchaeote KM3_173_D12</name>
    <dbReference type="NCBI Taxonomy" id="1456049"/>
    <lineage>
        <taxon>Archaea</taxon>
        <taxon>Nitrososphaerota</taxon>
        <taxon>environmental samples</taxon>
    </lineage>
</organism>
<dbReference type="FunFam" id="3.10.580.10:FF:000002">
    <property type="entry name" value="Magnesium/cobalt efflux protein CorC"/>
    <property type="match status" value="1"/>
</dbReference>
<keyword evidence="5 7" id="KW-0129">CBS domain</keyword>
<keyword evidence="2 8" id="KW-0812">Transmembrane</keyword>
<feature type="transmembrane region" description="Helical" evidence="8">
    <location>
        <begin position="128"/>
        <end position="146"/>
    </location>
</feature>
<feature type="transmembrane region" description="Helical" evidence="8">
    <location>
        <begin position="7"/>
        <end position="28"/>
    </location>
</feature>
<dbReference type="InterPro" id="IPR044751">
    <property type="entry name" value="Ion_transp-like_CBS"/>
</dbReference>
<dbReference type="InterPro" id="IPR000644">
    <property type="entry name" value="CBS_dom"/>
</dbReference>
<dbReference type="PROSITE" id="PS51371">
    <property type="entry name" value="CBS"/>
    <property type="match status" value="2"/>
</dbReference>
<dbReference type="SUPFAM" id="SSF54631">
    <property type="entry name" value="CBS-domain pair"/>
    <property type="match status" value="1"/>
</dbReference>
<feature type="domain" description="CNNM transmembrane" evidence="10">
    <location>
        <begin position="1"/>
        <end position="185"/>
    </location>
</feature>
<dbReference type="SUPFAM" id="SSF56176">
    <property type="entry name" value="FAD-binding/transporter-associated domain-like"/>
    <property type="match status" value="1"/>
</dbReference>
<evidence type="ECO:0000256" key="8">
    <source>
        <dbReference type="SAM" id="Phobius"/>
    </source>
</evidence>
<keyword evidence="4 8" id="KW-1133">Transmembrane helix</keyword>
<evidence type="ECO:0000256" key="2">
    <source>
        <dbReference type="ARBA" id="ARBA00022692"/>
    </source>
</evidence>
<dbReference type="InterPro" id="IPR016169">
    <property type="entry name" value="FAD-bd_PCMH_sub2"/>
</dbReference>
<dbReference type="SMART" id="SM01091">
    <property type="entry name" value="CorC_HlyC"/>
    <property type="match status" value="1"/>
</dbReference>
<dbReference type="Pfam" id="PF01595">
    <property type="entry name" value="CNNM"/>
    <property type="match status" value="1"/>
</dbReference>
<feature type="domain" description="CBS" evidence="9">
    <location>
        <begin position="269"/>
        <end position="326"/>
    </location>
</feature>
<proteinExistence type="predicted"/>
<dbReference type="InterPro" id="IPR002550">
    <property type="entry name" value="CNNM"/>
</dbReference>
<dbReference type="EMBL" id="KF900705">
    <property type="protein sequence ID" value="AIF04337.1"/>
    <property type="molecule type" value="Genomic_DNA"/>
</dbReference>
<keyword evidence="6 8" id="KW-0472">Membrane</keyword>
<evidence type="ECO:0000256" key="1">
    <source>
        <dbReference type="ARBA" id="ARBA00004141"/>
    </source>
</evidence>
<reference evidence="11" key="1">
    <citation type="journal article" date="2014" name="Genome Biol. Evol.">
        <title>Pangenome evidence for extensive interdomain horizontal transfer affecting lineage core and shell genes in uncultured planktonic thaumarchaeota and euryarchaeota.</title>
        <authorList>
            <person name="Deschamps P."/>
            <person name="Zivanovic Y."/>
            <person name="Moreira D."/>
            <person name="Rodriguez-Valera F."/>
            <person name="Lopez-Garcia P."/>
        </authorList>
    </citation>
    <scope>NUCLEOTIDE SEQUENCE</scope>
</reference>
<feature type="transmembrane region" description="Helical" evidence="8">
    <location>
        <begin position="90"/>
        <end position="108"/>
    </location>
</feature>
<comment type="subcellular location">
    <subcellularLocation>
        <location evidence="1">Membrane</location>
        <topology evidence="1">Multi-pass membrane protein</topology>
    </subcellularLocation>
</comment>
<dbReference type="Gene3D" id="3.10.580.10">
    <property type="entry name" value="CBS-domain"/>
    <property type="match status" value="1"/>
</dbReference>
<evidence type="ECO:0000256" key="7">
    <source>
        <dbReference type="PROSITE-ProRule" id="PRU00703"/>
    </source>
</evidence>
<evidence type="ECO:0000256" key="6">
    <source>
        <dbReference type="ARBA" id="ARBA00023136"/>
    </source>
</evidence>
<evidence type="ECO:0000256" key="5">
    <source>
        <dbReference type="ARBA" id="ARBA00023122"/>
    </source>
</evidence>
<evidence type="ECO:0000259" key="10">
    <source>
        <dbReference type="PROSITE" id="PS51846"/>
    </source>
</evidence>
<evidence type="ECO:0000259" key="9">
    <source>
        <dbReference type="PROSITE" id="PS51371"/>
    </source>
</evidence>
<dbReference type="AlphaFoldDB" id="A0A075GQD1"/>
<evidence type="ECO:0000256" key="3">
    <source>
        <dbReference type="ARBA" id="ARBA00022737"/>
    </source>
</evidence>
<dbReference type="InterPro" id="IPR036318">
    <property type="entry name" value="FAD-bd_PCMH-like_sf"/>
</dbReference>